<evidence type="ECO:0000313" key="4">
    <source>
        <dbReference type="Proteomes" id="UP001576726"/>
    </source>
</evidence>
<comment type="caution">
    <text evidence="3">The sequence shown here is derived from an EMBL/GenBank/DDBJ whole genome shotgun (WGS) entry which is preliminary data.</text>
</comment>
<comment type="similarity">
    <text evidence="1">To bacterial alkanal monooxygenase alpha and beta chains.</text>
</comment>
<sequence length="352" mass="38548">MATSSTSTSSAAPSQAVPAAKSPLADIPFSLLELAPVRHGASIGDTLRASLQYAKVADELGFNRFWFAEHHNMPGIASAATSVLIGYIAENTKRIRVGAGGIMLPNHAPLVVAEQFGTLESLYPGRIDLGLGRAPGSDQITSRALNRDMSRAEQFPAEVSELQTLLGDYNGHHPVRAIPGEGTHVPIWLLGSSLFSAQLAAQRGLPYVFAGHFAPRFLYDAIEIYRRDFKPSKVLDKPYVMLGLPLIAAETDAEAEYLSTTSKQRVLALIRGEALWLKPPVESMDGLWSEQEKTYVDNFLGLSVTGGPTTIKHRLEMIVKELGVDEFIFTNDLHDQDKRERALQILMEIKRT</sequence>
<dbReference type="SUPFAM" id="SSF51679">
    <property type="entry name" value="Bacterial luciferase-like"/>
    <property type="match status" value="1"/>
</dbReference>
<dbReference type="InterPro" id="IPR036661">
    <property type="entry name" value="Luciferase-like_sf"/>
</dbReference>
<dbReference type="Gene3D" id="3.20.20.30">
    <property type="entry name" value="Luciferase-like domain"/>
    <property type="match status" value="1"/>
</dbReference>
<dbReference type="CDD" id="cd00347">
    <property type="entry name" value="Flavin_utilizing_monoxygenases"/>
    <property type="match status" value="1"/>
</dbReference>
<reference evidence="3 4" key="1">
    <citation type="submission" date="2024-09" db="EMBL/GenBank/DDBJ databases">
        <authorList>
            <person name="Zhang Y."/>
        </authorList>
    </citation>
    <scope>NUCLEOTIDE SEQUENCE [LARGE SCALE GENOMIC DNA]</scope>
    <source>
        <strain evidence="3 4">SH314</strain>
    </source>
</reference>
<evidence type="ECO:0000256" key="1">
    <source>
        <dbReference type="ARBA" id="ARBA00007789"/>
    </source>
</evidence>
<dbReference type="InterPro" id="IPR019949">
    <property type="entry name" value="CmoO-like"/>
</dbReference>
<proteinExistence type="predicted"/>
<dbReference type="EC" id="1.-.-.-" evidence="3"/>
<dbReference type="PANTHER" id="PTHR30137:SF6">
    <property type="entry name" value="LUCIFERASE-LIKE MONOOXYGENASE"/>
    <property type="match status" value="1"/>
</dbReference>
<dbReference type="GO" id="GO:0016491">
    <property type="term" value="F:oxidoreductase activity"/>
    <property type="evidence" value="ECO:0007669"/>
    <property type="project" value="UniProtKB-KW"/>
</dbReference>
<keyword evidence="4" id="KW-1185">Reference proteome</keyword>
<dbReference type="RefSeq" id="WP_374903780.1">
    <property type="nucleotide sequence ID" value="NZ_JBHFGJ010000002.1"/>
</dbReference>
<feature type="domain" description="Luciferase-like" evidence="2">
    <location>
        <begin position="42"/>
        <end position="325"/>
    </location>
</feature>
<protein>
    <submittedName>
        <fullName evidence="3">LLM class flavin-dependent oxidoreductase</fullName>
        <ecNumber evidence="3">1.-.-.-</ecNumber>
    </submittedName>
</protein>
<dbReference type="Pfam" id="PF00296">
    <property type="entry name" value="Bac_luciferase"/>
    <property type="match status" value="1"/>
</dbReference>
<gene>
    <name evidence="3" type="ORF">ACE02L_04430</name>
</gene>
<keyword evidence="3" id="KW-0560">Oxidoreductase</keyword>
<dbReference type="Proteomes" id="UP001576726">
    <property type="component" value="Unassembled WGS sequence"/>
</dbReference>
<evidence type="ECO:0000313" key="3">
    <source>
        <dbReference type="EMBL" id="MFB2651974.1"/>
    </source>
</evidence>
<dbReference type="NCBIfam" id="TIGR03558">
    <property type="entry name" value="oxido_grp_1"/>
    <property type="match status" value="1"/>
</dbReference>
<dbReference type="EMBL" id="JBHFGJ010000002">
    <property type="protein sequence ID" value="MFB2651974.1"/>
    <property type="molecule type" value="Genomic_DNA"/>
</dbReference>
<name>A0ABV4VS30_9GAMM</name>
<dbReference type="InterPro" id="IPR050766">
    <property type="entry name" value="Bact_Lucif_Oxidored"/>
</dbReference>
<dbReference type="PANTHER" id="PTHR30137">
    <property type="entry name" value="LUCIFERASE-LIKE MONOOXYGENASE"/>
    <property type="match status" value="1"/>
</dbReference>
<accession>A0ABV4VS30</accession>
<organism evidence="3 4">
    <name type="scientific">Shewanella seohaensis</name>
    <dbReference type="NCBI Taxonomy" id="755175"/>
    <lineage>
        <taxon>Bacteria</taxon>
        <taxon>Pseudomonadati</taxon>
        <taxon>Pseudomonadota</taxon>
        <taxon>Gammaproteobacteria</taxon>
        <taxon>Alteromonadales</taxon>
        <taxon>Shewanellaceae</taxon>
        <taxon>Shewanella</taxon>
    </lineage>
</organism>
<evidence type="ECO:0000259" key="2">
    <source>
        <dbReference type="Pfam" id="PF00296"/>
    </source>
</evidence>
<dbReference type="InterPro" id="IPR011251">
    <property type="entry name" value="Luciferase-like_dom"/>
</dbReference>